<dbReference type="EMBL" id="LR134405">
    <property type="protein sequence ID" value="VEH66367.1"/>
    <property type="molecule type" value="Genomic_DNA"/>
</dbReference>
<protein>
    <submittedName>
        <fullName evidence="1">UBA/THIF-type NAD/FAD binding fold family protein</fullName>
    </submittedName>
</protein>
<name>A0A3S4U8J8_9PAST</name>
<dbReference type="InterPro" id="IPR035985">
    <property type="entry name" value="Ubiquitin-activating_enz"/>
</dbReference>
<reference evidence="1 2" key="1">
    <citation type="submission" date="2018-12" db="EMBL/GenBank/DDBJ databases">
        <authorList>
            <consortium name="Pathogen Informatics"/>
        </authorList>
    </citation>
    <scope>NUCLEOTIDE SEQUENCE [LARGE SCALE GENOMIC DNA]</scope>
    <source>
        <strain evidence="1 2">NCTC8284</strain>
    </source>
</reference>
<evidence type="ECO:0000313" key="1">
    <source>
        <dbReference type="EMBL" id="VEH66367.1"/>
    </source>
</evidence>
<dbReference type="AlphaFoldDB" id="A0A3S4U8J8"/>
<evidence type="ECO:0000313" key="2">
    <source>
        <dbReference type="Proteomes" id="UP000278733"/>
    </source>
</evidence>
<dbReference type="GO" id="GO:0008641">
    <property type="term" value="F:ubiquitin-like modifier activating enzyme activity"/>
    <property type="evidence" value="ECO:0007669"/>
    <property type="project" value="InterPro"/>
</dbReference>
<dbReference type="Proteomes" id="UP000278733">
    <property type="component" value="Chromosome"/>
</dbReference>
<accession>A0A3S4U8J8</accession>
<sequence>MIDAIDNIKTKAAMIAYCKRNKIKIITVGEQADKPIPHKFKLPI</sequence>
<dbReference type="KEGG" id="rpne:NCTC8284_01535"/>
<proteinExistence type="predicted"/>
<gene>
    <name evidence="1" type="ORF">NCTC8284_01535</name>
</gene>
<dbReference type="SUPFAM" id="SSF69572">
    <property type="entry name" value="Activating enzymes of the ubiquitin-like proteins"/>
    <property type="match status" value="1"/>
</dbReference>
<organism evidence="1 2">
    <name type="scientific">Rodentibacter pneumotropicus</name>
    <dbReference type="NCBI Taxonomy" id="758"/>
    <lineage>
        <taxon>Bacteria</taxon>
        <taxon>Pseudomonadati</taxon>
        <taxon>Pseudomonadota</taxon>
        <taxon>Gammaproteobacteria</taxon>
        <taxon>Pasteurellales</taxon>
        <taxon>Pasteurellaceae</taxon>
        <taxon>Rodentibacter</taxon>
    </lineage>
</organism>